<name>A0A4U8UM44_STECR</name>
<dbReference type="EMBL" id="AZBU02000001">
    <property type="protein sequence ID" value="TMS33669.1"/>
    <property type="molecule type" value="Genomic_DNA"/>
</dbReference>
<comment type="caution">
    <text evidence="2">The sequence shown here is derived from an EMBL/GenBank/DDBJ whole genome shotgun (WGS) entry which is preliminary data.</text>
</comment>
<sequence>MKNKKPKRDRPAEPSSPNPQDAVQEQERQAEQVALRETEAIATLIVLTGERLDPRRYEMYKRDLERILLETYRQA</sequence>
<reference evidence="2 3" key="2">
    <citation type="journal article" date="2019" name="G3 (Bethesda)">
        <title>Hybrid Assembly of the Genome of the Entomopathogenic Nematode Steinernema carpocapsae Identifies the X-Chromosome.</title>
        <authorList>
            <person name="Serra L."/>
            <person name="Macchietto M."/>
            <person name="Macias-Munoz A."/>
            <person name="McGill C.J."/>
            <person name="Rodriguez I.M."/>
            <person name="Rodriguez B."/>
            <person name="Murad R."/>
            <person name="Mortazavi A."/>
        </authorList>
    </citation>
    <scope>NUCLEOTIDE SEQUENCE [LARGE SCALE GENOMIC DNA]</scope>
    <source>
        <strain evidence="2 3">ALL</strain>
    </source>
</reference>
<accession>A0A4U8UM44</accession>
<reference evidence="2 3" key="1">
    <citation type="journal article" date="2015" name="Genome Biol.">
        <title>Comparative genomics of Steinernema reveals deeply conserved gene regulatory networks.</title>
        <authorList>
            <person name="Dillman A.R."/>
            <person name="Macchietto M."/>
            <person name="Porter C.F."/>
            <person name="Rogers A."/>
            <person name="Williams B."/>
            <person name="Antoshechkin I."/>
            <person name="Lee M.M."/>
            <person name="Goodwin Z."/>
            <person name="Lu X."/>
            <person name="Lewis E.E."/>
            <person name="Goodrich-Blair H."/>
            <person name="Stock S.P."/>
            <person name="Adams B.J."/>
            <person name="Sternberg P.W."/>
            <person name="Mortazavi A."/>
        </authorList>
    </citation>
    <scope>NUCLEOTIDE SEQUENCE [LARGE SCALE GENOMIC DNA]</scope>
    <source>
        <strain evidence="2 3">ALL</strain>
    </source>
</reference>
<keyword evidence="3" id="KW-1185">Reference proteome</keyword>
<dbReference type="Proteomes" id="UP000298663">
    <property type="component" value="Chromosome X"/>
</dbReference>
<dbReference type="EMBL" id="CM016762">
    <property type="protein sequence ID" value="TMS33669.1"/>
    <property type="molecule type" value="Genomic_DNA"/>
</dbReference>
<organism evidence="2 3">
    <name type="scientific">Steinernema carpocapsae</name>
    <name type="common">Entomopathogenic nematode</name>
    <dbReference type="NCBI Taxonomy" id="34508"/>
    <lineage>
        <taxon>Eukaryota</taxon>
        <taxon>Metazoa</taxon>
        <taxon>Ecdysozoa</taxon>
        <taxon>Nematoda</taxon>
        <taxon>Chromadorea</taxon>
        <taxon>Rhabditida</taxon>
        <taxon>Tylenchina</taxon>
        <taxon>Panagrolaimomorpha</taxon>
        <taxon>Strongyloidoidea</taxon>
        <taxon>Steinernematidae</taxon>
        <taxon>Steinernema</taxon>
    </lineage>
</organism>
<evidence type="ECO:0000313" key="2">
    <source>
        <dbReference type="EMBL" id="TMS33669.1"/>
    </source>
</evidence>
<protein>
    <submittedName>
        <fullName evidence="2">Uncharacterized protein</fullName>
    </submittedName>
</protein>
<evidence type="ECO:0000313" key="3">
    <source>
        <dbReference type="Proteomes" id="UP000298663"/>
    </source>
</evidence>
<feature type="region of interest" description="Disordered" evidence="1">
    <location>
        <begin position="1"/>
        <end position="32"/>
    </location>
</feature>
<gene>
    <name evidence="2" type="ORF">L596_001381</name>
</gene>
<evidence type="ECO:0000256" key="1">
    <source>
        <dbReference type="SAM" id="MobiDB-lite"/>
    </source>
</evidence>
<dbReference type="AlphaFoldDB" id="A0A4U8UM44"/>
<proteinExistence type="predicted"/>